<sequence length="456" mass="52252">MTILFSIITLLSANLLLGTYGSSVGNILDPDIQVDYDSSTNYFPDQIKFDTKAVFTVEYQLSYKYIYNKVTNQTFVLYQRGTPKPMPRSLHATFFEVPLNKVGIITSTAIPYMEMLGLRERIAYTTLTDSPCIRKLQREEKIASFPSDFLNSMNKILQLPNFCNERISSNTIQNVHEVSDILESTGWVGFYATFFNMEKTANTVVEAIINNYNCIKKSAMKKTKKHRPVVAWAGLFSYQNVTYYGVSSAINKFNLTIDAGATMIDMKSIDVPELKRDNDRHTLKQGDERKIFAYKTAADIQKVLKDVDVLIDETYTHTYTNRSIYAPTFKDVLKQYGLTESDTQFKFIKNKAIFRTDRIQSWWSNSGWKFGSVNMPDAALEDVINAIHPGFHRQYVFHWMRNVYSDNKVSRAWAGECKNPKSQQPSLARTCNLHGSRDTTSLRSLGALARLITQWY</sequence>
<gene>
    <name evidence="2" type="ORF">K7432_015293</name>
</gene>
<dbReference type="Proteomes" id="UP001479436">
    <property type="component" value="Unassembled WGS sequence"/>
</dbReference>
<organism evidence="2 3">
    <name type="scientific">Basidiobolus ranarum</name>
    <dbReference type="NCBI Taxonomy" id="34480"/>
    <lineage>
        <taxon>Eukaryota</taxon>
        <taxon>Fungi</taxon>
        <taxon>Fungi incertae sedis</taxon>
        <taxon>Zoopagomycota</taxon>
        <taxon>Entomophthoromycotina</taxon>
        <taxon>Basidiobolomycetes</taxon>
        <taxon>Basidiobolales</taxon>
        <taxon>Basidiobolaceae</taxon>
        <taxon>Basidiobolus</taxon>
    </lineage>
</organism>
<feature type="chain" id="PRO_5047247170" evidence="1">
    <location>
        <begin position="22"/>
        <end position="456"/>
    </location>
</feature>
<reference evidence="2 3" key="1">
    <citation type="submission" date="2023-04" db="EMBL/GenBank/DDBJ databases">
        <title>Genome of Basidiobolus ranarum AG-B5.</title>
        <authorList>
            <person name="Stajich J.E."/>
            <person name="Carter-House D."/>
            <person name="Gryganskyi A."/>
        </authorList>
    </citation>
    <scope>NUCLEOTIDE SEQUENCE [LARGE SCALE GENOMIC DNA]</scope>
    <source>
        <strain evidence="2 3">AG-B5</strain>
    </source>
</reference>
<feature type="signal peptide" evidence="1">
    <location>
        <begin position="1"/>
        <end position="21"/>
    </location>
</feature>
<dbReference type="PANTHER" id="PTHR38360:SF1">
    <property type="entry name" value="F12P19.7"/>
    <property type="match status" value="1"/>
</dbReference>
<keyword evidence="3" id="KW-1185">Reference proteome</keyword>
<evidence type="ECO:0000313" key="3">
    <source>
        <dbReference type="Proteomes" id="UP001479436"/>
    </source>
</evidence>
<dbReference type="EMBL" id="JASJQH010002027">
    <property type="protein sequence ID" value="KAK9760557.1"/>
    <property type="molecule type" value="Genomic_DNA"/>
</dbReference>
<dbReference type="PANTHER" id="PTHR38360">
    <property type="entry name" value="OS03G0120000 PROTEIN"/>
    <property type="match status" value="1"/>
</dbReference>
<evidence type="ECO:0000313" key="2">
    <source>
        <dbReference type="EMBL" id="KAK9760557.1"/>
    </source>
</evidence>
<comment type="caution">
    <text evidence="2">The sequence shown here is derived from an EMBL/GenBank/DDBJ whole genome shotgun (WGS) entry which is preliminary data.</text>
</comment>
<evidence type="ECO:0000256" key="1">
    <source>
        <dbReference type="SAM" id="SignalP"/>
    </source>
</evidence>
<keyword evidence="1" id="KW-0732">Signal</keyword>
<name>A0ABR2WGC7_9FUNG</name>
<accession>A0ABR2WGC7</accession>
<proteinExistence type="predicted"/>
<protein>
    <submittedName>
        <fullName evidence="2">Uncharacterized protein</fullName>
    </submittedName>
</protein>